<dbReference type="PANTHER" id="PTHR18964">
    <property type="entry name" value="ROK (REPRESSOR, ORF, KINASE) FAMILY"/>
    <property type="match status" value="1"/>
</dbReference>
<dbReference type="SUPFAM" id="SSF53067">
    <property type="entry name" value="Actin-like ATPase domain"/>
    <property type="match status" value="1"/>
</dbReference>
<dbReference type="PANTHER" id="PTHR18964:SF149">
    <property type="entry name" value="BIFUNCTIONAL UDP-N-ACETYLGLUCOSAMINE 2-EPIMERASE_N-ACETYLMANNOSAMINE KINASE"/>
    <property type="match status" value="1"/>
</dbReference>
<gene>
    <name evidence="4" type="ORF">JOF53_008206</name>
</gene>
<keyword evidence="2" id="KW-0812">Transmembrane</keyword>
<evidence type="ECO:0000313" key="5">
    <source>
        <dbReference type="Proteomes" id="UP001519363"/>
    </source>
</evidence>
<dbReference type="GO" id="GO:0016301">
    <property type="term" value="F:kinase activity"/>
    <property type="evidence" value="ECO:0007669"/>
    <property type="project" value="UniProtKB-KW"/>
</dbReference>
<sequence>MTGGKARVLPQSVLREATDARLFTEVITRGRVTRAELATTTGISKPTVSESVRRLVDSGLLDATGLAETGRRGRVGTFYELGVDAGWILAVTLNQSGVHTRATDLAATPRHDHHVPPGAPGDTQALVTALRTAVGTAVRANRGPLRAVAVSVANPVHPATREVVPLPGSPFPEGLLNPGSVLADLTSAPVLVDNDVNLAALAERHSVAAAAVSTFAYLYVGAGLGLGLYLGDRLLRGAHGLAGEIGYLPGAGEEGLAAELTGLGFGRGDVDKVLSVLDGQSGAERERAVGVLGEAITRAVVSVLAVADPELVLLGGPVGTHPALIGPVRAAVASRFPGPARISHGSLGARAPLHGAVHLAVEHARAEAVRAPGR</sequence>
<evidence type="ECO:0000256" key="2">
    <source>
        <dbReference type="SAM" id="Phobius"/>
    </source>
</evidence>
<dbReference type="InterPro" id="IPR011991">
    <property type="entry name" value="ArsR-like_HTH"/>
</dbReference>
<evidence type="ECO:0000259" key="3">
    <source>
        <dbReference type="Pfam" id="PF12802"/>
    </source>
</evidence>
<accession>A0ABS5AT11</accession>
<evidence type="ECO:0000256" key="1">
    <source>
        <dbReference type="ARBA" id="ARBA00006479"/>
    </source>
</evidence>
<dbReference type="InterPro" id="IPR043129">
    <property type="entry name" value="ATPase_NBD"/>
</dbReference>
<keyword evidence="5" id="KW-1185">Reference proteome</keyword>
<dbReference type="Gene3D" id="3.30.420.40">
    <property type="match status" value="3"/>
</dbReference>
<dbReference type="InterPro" id="IPR036388">
    <property type="entry name" value="WH-like_DNA-bd_sf"/>
</dbReference>
<dbReference type="RefSeq" id="WP_209707736.1">
    <property type="nucleotide sequence ID" value="NZ_JAGIOO010000001.1"/>
</dbReference>
<protein>
    <submittedName>
        <fullName evidence="4">NBD/HSP70 family sugar kinase</fullName>
    </submittedName>
</protein>
<comment type="caution">
    <text evidence="4">The sequence shown here is derived from an EMBL/GenBank/DDBJ whole genome shotgun (WGS) entry which is preliminary data.</text>
</comment>
<dbReference type="Gene3D" id="1.10.10.10">
    <property type="entry name" value="Winged helix-like DNA-binding domain superfamily/Winged helix DNA-binding domain"/>
    <property type="match status" value="1"/>
</dbReference>
<dbReference type="Proteomes" id="UP001519363">
    <property type="component" value="Unassembled WGS sequence"/>
</dbReference>
<name>A0ABS5AT11_9PSEU</name>
<dbReference type="SUPFAM" id="SSF46785">
    <property type="entry name" value="Winged helix' DNA-binding domain"/>
    <property type="match status" value="1"/>
</dbReference>
<dbReference type="InterPro" id="IPR000835">
    <property type="entry name" value="HTH_MarR-typ"/>
</dbReference>
<dbReference type="Pfam" id="PF12802">
    <property type="entry name" value="MarR_2"/>
    <property type="match status" value="1"/>
</dbReference>
<dbReference type="Pfam" id="PF00480">
    <property type="entry name" value="ROK"/>
    <property type="match status" value="1"/>
</dbReference>
<reference evidence="4 5" key="1">
    <citation type="submission" date="2021-03" db="EMBL/GenBank/DDBJ databases">
        <title>Sequencing the genomes of 1000 actinobacteria strains.</title>
        <authorList>
            <person name="Klenk H.-P."/>
        </authorList>
    </citation>
    <scope>NUCLEOTIDE SEQUENCE [LARGE SCALE GENOMIC DNA]</scope>
    <source>
        <strain evidence="4 5">DSM 44580</strain>
    </source>
</reference>
<dbReference type="InterPro" id="IPR000600">
    <property type="entry name" value="ROK"/>
</dbReference>
<organism evidence="4 5">
    <name type="scientific">Crossiella equi</name>
    <dbReference type="NCBI Taxonomy" id="130796"/>
    <lineage>
        <taxon>Bacteria</taxon>
        <taxon>Bacillati</taxon>
        <taxon>Actinomycetota</taxon>
        <taxon>Actinomycetes</taxon>
        <taxon>Pseudonocardiales</taxon>
        <taxon>Pseudonocardiaceae</taxon>
        <taxon>Crossiella</taxon>
    </lineage>
</organism>
<keyword evidence="4" id="KW-0808">Transferase</keyword>
<evidence type="ECO:0000313" key="4">
    <source>
        <dbReference type="EMBL" id="MBP2479334.1"/>
    </source>
</evidence>
<keyword evidence="2" id="KW-0472">Membrane</keyword>
<dbReference type="EMBL" id="JAGIOO010000001">
    <property type="protein sequence ID" value="MBP2479334.1"/>
    <property type="molecule type" value="Genomic_DNA"/>
</dbReference>
<dbReference type="CDD" id="cd00090">
    <property type="entry name" value="HTH_ARSR"/>
    <property type="match status" value="1"/>
</dbReference>
<keyword evidence="2" id="KW-1133">Transmembrane helix</keyword>
<proteinExistence type="inferred from homology"/>
<keyword evidence="4" id="KW-0418">Kinase</keyword>
<comment type="similarity">
    <text evidence="1">Belongs to the ROK (NagC/XylR) family.</text>
</comment>
<feature type="transmembrane region" description="Helical" evidence="2">
    <location>
        <begin position="207"/>
        <end position="230"/>
    </location>
</feature>
<dbReference type="InterPro" id="IPR036390">
    <property type="entry name" value="WH_DNA-bd_sf"/>
</dbReference>
<feature type="domain" description="HTH marR-type" evidence="3">
    <location>
        <begin position="19"/>
        <end position="72"/>
    </location>
</feature>